<keyword evidence="4 5" id="KW-0472">Membrane</keyword>
<name>A0ABW4LH93_9MICO</name>
<comment type="similarity">
    <text evidence="5">Belongs to the complex I subunit 2 family.</text>
</comment>
<comment type="subcellular location">
    <subcellularLocation>
        <location evidence="5">Cell membrane</location>
        <topology evidence="5">Multi-pass membrane protein</topology>
    </subcellularLocation>
    <subcellularLocation>
        <location evidence="1">Endomembrane system</location>
        <topology evidence="1">Multi-pass membrane protein</topology>
    </subcellularLocation>
    <subcellularLocation>
        <location evidence="6">Membrane</location>
        <topology evidence="6">Multi-pass membrane protein</topology>
    </subcellularLocation>
</comment>
<feature type="transmembrane region" description="Helical" evidence="5">
    <location>
        <begin position="129"/>
        <end position="151"/>
    </location>
</feature>
<feature type="transmembrane region" description="Helical" evidence="5">
    <location>
        <begin position="265"/>
        <end position="286"/>
    </location>
</feature>
<sequence length="466" mass="46872">MGTRMDYGALLPEIALLIGAVAVLLTGSYLPRRRQWPTLLIAAAALTGAIVAGIVQALQSPTTVFTGSFALDAGSAAVRILAPAATAAVIVLGQPELRRTARESETIALLLLATLGALVVAGADDLLVLATGFLLSSIPLYGLIGITRTAAAAEAVTKTYLQGALFGVTMLGGIALLFAAAGATAYPSLTAAVAAAPAVVVALGAIAVTVGLLFEAGATPAHFWVPDATQASSRAVGAFLTTVPKLAALAALLRLVTTLQPAVDLPLVIAVVAAASMTIGNLAAFWQQDVRRLLGWSTVSQVGYLLLAVTAGAAAPAAGGALLAYLAGYTATNLTAFAVVAALPDRATIDHWRGAARAHPALTGALIIALLSLVGTPPTAVFFGKLAVFIAAWDAGYGWLVSIAAINTVVSLFYYLRWIVAAVGRTDAAPDAAKRAPGGLALVLGAATLALGAATVLLLGPNLTLV</sequence>
<evidence type="ECO:0000256" key="4">
    <source>
        <dbReference type="ARBA" id="ARBA00023136"/>
    </source>
</evidence>
<dbReference type="Proteomes" id="UP001597347">
    <property type="component" value="Unassembled WGS sequence"/>
</dbReference>
<evidence type="ECO:0000256" key="5">
    <source>
        <dbReference type="HAMAP-Rule" id="MF_00445"/>
    </source>
</evidence>
<keyword evidence="5" id="KW-1003">Cell membrane</keyword>
<feature type="transmembrane region" description="Helical" evidence="5">
    <location>
        <begin position="192"/>
        <end position="214"/>
    </location>
</feature>
<keyword evidence="3 5" id="KW-1133">Transmembrane helix</keyword>
<feature type="transmembrane region" description="Helical" evidence="5">
    <location>
        <begin position="163"/>
        <end position="186"/>
    </location>
</feature>
<dbReference type="EMBL" id="JBHUEA010000020">
    <property type="protein sequence ID" value="MFD1722452.1"/>
    <property type="molecule type" value="Genomic_DNA"/>
</dbReference>
<evidence type="ECO:0000256" key="1">
    <source>
        <dbReference type="ARBA" id="ARBA00004127"/>
    </source>
</evidence>
<accession>A0ABW4LH93</accession>
<keyword evidence="5" id="KW-0520">NAD</keyword>
<keyword evidence="2 5" id="KW-0812">Transmembrane</keyword>
<evidence type="ECO:0000256" key="2">
    <source>
        <dbReference type="ARBA" id="ARBA00022692"/>
    </source>
</evidence>
<evidence type="ECO:0000313" key="8">
    <source>
        <dbReference type="EMBL" id="MFD1722452.1"/>
    </source>
</evidence>
<feature type="transmembrane region" description="Helical" evidence="5">
    <location>
        <begin position="14"/>
        <end position="31"/>
    </location>
</feature>
<feature type="transmembrane region" description="Helical" evidence="5">
    <location>
        <begin position="364"/>
        <end position="391"/>
    </location>
</feature>
<feature type="transmembrane region" description="Helical" evidence="5">
    <location>
        <begin position="437"/>
        <end position="460"/>
    </location>
</feature>
<feature type="transmembrane region" description="Helical" evidence="5">
    <location>
        <begin position="321"/>
        <end position="343"/>
    </location>
</feature>
<dbReference type="HAMAP" id="MF_00445">
    <property type="entry name" value="NDH1_NuoN_1"/>
    <property type="match status" value="1"/>
</dbReference>
<feature type="domain" description="NADH:quinone oxidoreductase/Mrp antiporter transmembrane" evidence="7">
    <location>
        <begin position="123"/>
        <end position="410"/>
    </location>
</feature>
<protein>
    <recommendedName>
        <fullName evidence="5">NADH-quinone oxidoreductase subunit N</fullName>
        <ecNumber evidence="5">7.1.1.-</ecNumber>
    </recommendedName>
    <alternativeName>
        <fullName evidence="5">NADH dehydrogenase I subunit N</fullName>
    </alternativeName>
    <alternativeName>
        <fullName evidence="5">NDH-1 subunit N</fullName>
    </alternativeName>
</protein>
<dbReference type="PANTHER" id="PTHR22773">
    <property type="entry name" value="NADH DEHYDROGENASE"/>
    <property type="match status" value="1"/>
</dbReference>
<feature type="transmembrane region" description="Helical" evidence="5">
    <location>
        <begin position="38"/>
        <end position="56"/>
    </location>
</feature>
<comment type="catalytic activity">
    <reaction evidence="5">
        <text>a quinone + NADH + 5 H(+)(in) = a quinol + NAD(+) + 4 H(+)(out)</text>
        <dbReference type="Rhea" id="RHEA:57888"/>
        <dbReference type="ChEBI" id="CHEBI:15378"/>
        <dbReference type="ChEBI" id="CHEBI:24646"/>
        <dbReference type="ChEBI" id="CHEBI:57540"/>
        <dbReference type="ChEBI" id="CHEBI:57945"/>
        <dbReference type="ChEBI" id="CHEBI:132124"/>
    </reaction>
</comment>
<evidence type="ECO:0000259" key="7">
    <source>
        <dbReference type="Pfam" id="PF00361"/>
    </source>
</evidence>
<evidence type="ECO:0000313" key="9">
    <source>
        <dbReference type="Proteomes" id="UP001597347"/>
    </source>
</evidence>
<comment type="subunit">
    <text evidence="5">NDH-1 is composed of 14 different subunits. Subunits NuoA, H, J, K, L, M, N constitute the membrane sector of the complex.</text>
</comment>
<proteinExistence type="inferred from homology"/>
<comment type="function">
    <text evidence="5">NDH-1 shuttles electrons from NADH, via FMN and iron-sulfur (Fe-S) centers, to quinones in the respiratory chain. The immediate electron acceptor for the enzyme in this species is believed to be a menaquinone. Couples the redox reaction to proton translocation (for every two electrons transferred, four hydrogen ions are translocated across the cytoplasmic membrane), and thus conserves the redox energy in a proton gradient.</text>
</comment>
<organism evidence="8 9">
    <name type="scientific">Amnibacterium endophyticum</name>
    <dbReference type="NCBI Taxonomy" id="2109337"/>
    <lineage>
        <taxon>Bacteria</taxon>
        <taxon>Bacillati</taxon>
        <taxon>Actinomycetota</taxon>
        <taxon>Actinomycetes</taxon>
        <taxon>Micrococcales</taxon>
        <taxon>Microbacteriaceae</taxon>
        <taxon>Amnibacterium</taxon>
    </lineage>
</organism>
<dbReference type="EC" id="7.1.1.-" evidence="5"/>
<keyword evidence="5" id="KW-0813">Transport</keyword>
<feature type="transmembrane region" description="Helical" evidence="5">
    <location>
        <begin position="235"/>
        <end position="253"/>
    </location>
</feature>
<comment type="caution">
    <text evidence="8">The sequence shown here is derived from an EMBL/GenBank/DDBJ whole genome shotgun (WGS) entry which is preliminary data.</text>
</comment>
<feature type="transmembrane region" description="Helical" evidence="5">
    <location>
        <begin position="397"/>
        <end position="416"/>
    </location>
</feature>
<evidence type="ECO:0000256" key="3">
    <source>
        <dbReference type="ARBA" id="ARBA00022989"/>
    </source>
</evidence>
<dbReference type="Pfam" id="PF00361">
    <property type="entry name" value="Proton_antipo_M"/>
    <property type="match status" value="1"/>
</dbReference>
<feature type="transmembrane region" description="Helical" evidence="5">
    <location>
        <begin position="293"/>
        <end position="315"/>
    </location>
</feature>
<feature type="transmembrane region" description="Helical" evidence="5">
    <location>
        <begin position="106"/>
        <end position="123"/>
    </location>
</feature>
<keyword evidence="5" id="KW-1278">Translocase</keyword>
<feature type="transmembrane region" description="Helical" evidence="5">
    <location>
        <begin position="76"/>
        <end position="94"/>
    </location>
</feature>
<dbReference type="InterPro" id="IPR010096">
    <property type="entry name" value="NADH-Q_OxRdtase_suN/2"/>
</dbReference>
<dbReference type="InterPro" id="IPR001750">
    <property type="entry name" value="ND/Mrp_TM"/>
</dbReference>
<evidence type="ECO:0000256" key="6">
    <source>
        <dbReference type="RuleBase" id="RU000320"/>
    </source>
</evidence>
<keyword evidence="9" id="KW-1185">Reference proteome</keyword>
<reference evidence="9" key="1">
    <citation type="journal article" date="2019" name="Int. J. Syst. Evol. Microbiol.">
        <title>The Global Catalogue of Microorganisms (GCM) 10K type strain sequencing project: providing services to taxonomists for standard genome sequencing and annotation.</title>
        <authorList>
            <consortium name="The Broad Institute Genomics Platform"/>
            <consortium name="The Broad Institute Genome Sequencing Center for Infectious Disease"/>
            <person name="Wu L."/>
            <person name="Ma J."/>
        </authorList>
    </citation>
    <scope>NUCLEOTIDE SEQUENCE [LARGE SCALE GENOMIC DNA]</scope>
    <source>
        <strain evidence="9">CGMCC 1.12471</strain>
    </source>
</reference>
<dbReference type="RefSeq" id="WP_377935550.1">
    <property type="nucleotide sequence ID" value="NZ_JBHUEA010000020.1"/>
</dbReference>
<gene>
    <name evidence="5" type="primary">nuoN</name>
    <name evidence="8" type="ORF">ACFSBI_12915</name>
</gene>
<keyword evidence="5" id="KW-0874">Quinone</keyword>